<dbReference type="SUPFAM" id="SSF50998">
    <property type="entry name" value="Quinoprotein alcohol dehydrogenase-like"/>
    <property type="match status" value="1"/>
</dbReference>
<feature type="binding site" evidence="12">
    <location>
        <position position="289"/>
    </location>
    <ligand>
        <name>Ca(2+)</name>
        <dbReference type="ChEBI" id="CHEBI:29108"/>
    </ligand>
</feature>
<evidence type="ECO:0000256" key="10">
    <source>
        <dbReference type="PIRSR" id="PIRSR617512-1"/>
    </source>
</evidence>
<dbReference type="GO" id="GO:0005509">
    <property type="term" value="F:calcium ion binding"/>
    <property type="evidence" value="ECO:0007669"/>
    <property type="project" value="InterPro"/>
</dbReference>
<dbReference type="InterPro" id="IPR036909">
    <property type="entry name" value="Cyt_c-like_dom_sf"/>
</dbReference>
<evidence type="ECO:0000256" key="5">
    <source>
        <dbReference type="ARBA" id="ARBA00022837"/>
    </source>
</evidence>
<dbReference type="GO" id="GO:0020037">
    <property type="term" value="F:heme binding"/>
    <property type="evidence" value="ECO:0007669"/>
    <property type="project" value="InterPro"/>
</dbReference>
<dbReference type="InterPro" id="IPR017512">
    <property type="entry name" value="PQQ_MeOH/EtOH_DH"/>
</dbReference>
<name>A0A918UDB1_9SPHN</name>
<dbReference type="PROSITE" id="PS51007">
    <property type="entry name" value="CYTC"/>
    <property type="match status" value="1"/>
</dbReference>
<keyword evidence="9 13" id="KW-1015">Disulfide bond</keyword>
<feature type="binding site" evidence="11">
    <location>
        <position position="269"/>
    </location>
    <ligand>
        <name>pyrroloquinoline quinone</name>
        <dbReference type="ChEBI" id="CHEBI:58442"/>
    </ligand>
</feature>
<sequence length="714" mass="77149">MGKPRLTAMATVLMAVALYGCSAGDLTGNGSGGGSADDAWTGLLHATKNPADWVTYGGTFDEQRFSRLTAINDKTVARLGTAWSFEFDTNRAQESTPLEYQGVIYVTTAWSKVYALDAKSGKQLWFYDPQVPGEYGAKGCCDVGNRGAAIYDGKLYFGTFDGRLIALDLKSGKPAWSVVTVDQSKTYTITGAPRIVKGKVVIGNGGAELGVRGYVTAYDAQTGKQAWRFYTVPGNPADGPDNAASDPALKDKAGKTWFGEYWKNGGGGTVWDSIVYDAELDQLYIGVGNGSPWNHKVRSQGKGDNLFLSSIVALDPDTGAYLWHYQGTPGETWDYTHTQTITLATLPVDGKPRKVLMQAPKNGFFYVIDRQSGKLLSAKNYVDVNWASGYDIKTGRPIEKPEARYPKGPVVVTPGALGAHNWQPMAFSPQTGLAYVPGNHALFGYENAGDFQRRDGRWNLGIKSDDTSPPDDPKAVAGIRKMLSGRLIAWDPVRQKEAWGFDYPEPWNGGVLTTAGNLVFQGDTRGNFRAFAADSGKVLWSANVGIPIMAAPITFALGSDQYVAVVAGYGGAYALTSSFNDDPGPRPNGRIFVFRLDAKGTLPKIEKIVAGPANPPPEMFPPAQVTHGRHLYERDCWVCHGPGAISSGVVPDLRRSGALTSAEAWQAVVIDGALKDRGMVSFAKYLSKQDAEDLRAYVADRARLLQQQEGKKPQ</sequence>
<feature type="binding site" evidence="11">
    <location>
        <position position="361"/>
    </location>
    <ligand>
        <name>pyrroloquinoline quinone</name>
        <dbReference type="ChEBI" id="CHEBI:58442"/>
    </ligand>
</feature>
<comment type="cofactor">
    <cofactor evidence="11">
        <name>pyrroloquinoline quinone</name>
        <dbReference type="ChEBI" id="CHEBI:58442"/>
    </cofactor>
    <text evidence="11">Binds 1 PQQ group per subunit.</text>
</comment>
<feature type="binding site" evidence="11">
    <location>
        <position position="146"/>
    </location>
    <ligand>
        <name>pyrroloquinoline quinone</name>
        <dbReference type="ChEBI" id="CHEBI:58442"/>
    </ligand>
</feature>
<dbReference type="Proteomes" id="UP000648075">
    <property type="component" value="Unassembled WGS sequence"/>
</dbReference>
<evidence type="ECO:0000256" key="3">
    <source>
        <dbReference type="ARBA" id="ARBA00022723"/>
    </source>
</evidence>
<feature type="binding site" evidence="12">
    <location>
        <position position="208"/>
    </location>
    <ligand>
        <name>Ca(2+)</name>
        <dbReference type="ChEBI" id="CHEBI:29108"/>
    </ligand>
</feature>
<feature type="active site" description="Proton acceptor" evidence="10">
    <location>
        <position position="334"/>
    </location>
</feature>
<keyword evidence="5 12" id="KW-0106">Calcium</keyword>
<protein>
    <submittedName>
        <fullName evidence="16">Quinoprotein ethanol dehydrogenase</fullName>
    </submittedName>
</protein>
<feature type="binding site" description="covalent" evidence="11">
    <location>
        <position position="636"/>
    </location>
    <ligand>
        <name>heme c</name>
        <dbReference type="ChEBI" id="CHEBI:61717"/>
    </ligand>
</feature>
<dbReference type="AlphaFoldDB" id="A0A918UDB1"/>
<dbReference type="InterPro" id="IPR009056">
    <property type="entry name" value="Cyt_c-like_dom"/>
</dbReference>
<keyword evidence="7" id="KW-0560">Oxidoreductase</keyword>
<feature type="binding site" evidence="11">
    <location>
        <position position="190"/>
    </location>
    <ligand>
        <name>pyrroloquinoline quinone</name>
        <dbReference type="ChEBI" id="CHEBI:58442"/>
    </ligand>
</feature>
<evidence type="ECO:0000256" key="14">
    <source>
        <dbReference type="SAM" id="SignalP"/>
    </source>
</evidence>
<feature type="disulfide bond" evidence="13">
    <location>
        <begin position="140"/>
        <end position="141"/>
    </location>
</feature>
<keyword evidence="4 14" id="KW-0732">Signal</keyword>
<organism evidence="16 17">
    <name type="scientific">Novosphingobium colocasiae</name>
    <dbReference type="NCBI Taxonomy" id="1256513"/>
    <lineage>
        <taxon>Bacteria</taxon>
        <taxon>Pseudomonadati</taxon>
        <taxon>Pseudomonadota</taxon>
        <taxon>Alphaproteobacteria</taxon>
        <taxon>Sphingomonadales</taxon>
        <taxon>Sphingomonadaceae</taxon>
        <taxon>Novosphingobium</taxon>
    </lineage>
</organism>
<dbReference type="InterPro" id="IPR018391">
    <property type="entry name" value="PQQ_b-propeller_rpt"/>
</dbReference>
<comment type="similarity">
    <text evidence="1">Belongs to the bacterial PQQ dehydrogenase family.</text>
</comment>
<dbReference type="NCBIfam" id="TIGR03075">
    <property type="entry name" value="PQQ_enz_alc_DH"/>
    <property type="match status" value="1"/>
</dbReference>
<evidence type="ECO:0000313" key="16">
    <source>
        <dbReference type="EMBL" id="GGY95655.1"/>
    </source>
</evidence>
<evidence type="ECO:0000256" key="1">
    <source>
        <dbReference type="ARBA" id="ARBA00008156"/>
    </source>
</evidence>
<dbReference type="Pfam" id="PF01011">
    <property type="entry name" value="PQQ"/>
    <property type="match status" value="2"/>
</dbReference>
<comment type="cofactor">
    <cofactor evidence="11">
        <name>heme c</name>
        <dbReference type="ChEBI" id="CHEBI:61717"/>
    </cofactor>
    <text evidence="11">Binds 1 heme c group per subunit.</text>
</comment>
<dbReference type="PROSITE" id="PS51257">
    <property type="entry name" value="PROKAR_LIPOPROTEIN"/>
    <property type="match status" value="1"/>
</dbReference>
<feature type="binding site" evidence="12">
    <location>
        <position position="334"/>
    </location>
    <ligand>
        <name>Ca(2+)</name>
        <dbReference type="ChEBI" id="CHEBI:29108"/>
    </ligand>
</feature>
<dbReference type="Gene3D" id="1.10.760.10">
    <property type="entry name" value="Cytochrome c-like domain"/>
    <property type="match status" value="1"/>
</dbReference>
<dbReference type="Pfam" id="PF13442">
    <property type="entry name" value="Cytochrome_CBB3"/>
    <property type="match status" value="1"/>
</dbReference>
<dbReference type="GO" id="GO:0016020">
    <property type="term" value="C:membrane"/>
    <property type="evidence" value="ECO:0007669"/>
    <property type="project" value="InterPro"/>
</dbReference>
<feature type="binding site" evidence="11">
    <location>
        <position position="94"/>
    </location>
    <ligand>
        <name>pyrroloquinoline quinone</name>
        <dbReference type="ChEBI" id="CHEBI:58442"/>
    </ligand>
</feature>
<dbReference type="GO" id="GO:0016614">
    <property type="term" value="F:oxidoreductase activity, acting on CH-OH group of donors"/>
    <property type="evidence" value="ECO:0007669"/>
    <property type="project" value="InterPro"/>
</dbReference>
<evidence type="ECO:0000256" key="2">
    <source>
        <dbReference type="ARBA" id="ARBA00022617"/>
    </source>
</evidence>
<reference evidence="16" key="1">
    <citation type="journal article" date="2014" name="Int. J. Syst. Evol. Microbiol.">
        <title>Complete genome sequence of Corynebacterium casei LMG S-19264T (=DSM 44701T), isolated from a smear-ripened cheese.</title>
        <authorList>
            <consortium name="US DOE Joint Genome Institute (JGI-PGF)"/>
            <person name="Walter F."/>
            <person name="Albersmeier A."/>
            <person name="Kalinowski J."/>
            <person name="Ruckert C."/>
        </authorList>
    </citation>
    <scope>NUCLEOTIDE SEQUENCE</scope>
    <source>
        <strain evidence="16">KCTC 32255</strain>
    </source>
</reference>
<proteinExistence type="inferred from homology"/>
<comment type="caution">
    <text evidence="16">The sequence shown here is derived from an EMBL/GenBank/DDBJ whole genome shotgun (WGS) entry which is preliminary data.</text>
</comment>
<feature type="domain" description="Cytochrome c" evidence="15">
    <location>
        <begin position="623"/>
        <end position="702"/>
    </location>
</feature>
<gene>
    <name evidence="16" type="primary">exaA</name>
    <name evidence="16" type="ORF">GCM10011614_07970</name>
</gene>
<keyword evidence="17" id="KW-1185">Reference proteome</keyword>
<dbReference type="PANTHER" id="PTHR32303">
    <property type="entry name" value="QUINOPROTEIN ALCOHOL DEHYDROGENASE (CYTOCHROME C)"/>
    <property type="match status" value="1"/>
</dbReference>
<feature type="binding site" evidence="11">
    <location>
        <begin position="421"/>
        <end position="422"/>
    </location>
    <ligand>
        <name>pyrroloquinoline quinone</name>
        <dbReference type="ChEBI" id="CHEBI:58442"/>
    </ligand>
</feature>
<feature type="binding site" description="axial binding residue" evidence="12">
    <location>
        <position position="679"/>
    </location>
    <ligand>
        <name>heme c</name>
        <dbReference type="ChEBI" id="CHEBI:61717"/>
    </ligand>
    <ligandPart>
        <name>Fe</name>
        <dbReference type="ChEBI" id="CHEBI:18248"/>
    </ligandPart>
</feature>
<dbReference type="EMBL" id="BMZA01000002">
    <property type="protein sequence ID" value="GGY95655.1"/>
    <property type="molecule type" value="Genomic_DNA"/>
</dbReference>
<keyword evidence="8 12" id="KW-0408">Iron</keyword>
<comment type="cofactor">
    <cofactor evidence="12">
        <name>Ca(2+)</name>
        <dbReference type="ChEBI" id="CHEBI:29108"/>
    </cofactor>
    <text evidence="12">Binds 1 Ca(2+) ion per subunit.</text>
</comment>
<feature type="binding site" evidence="11">
    <location>
        <begin position="206"/>
        <end position="207"/>
    </location>
    <ligand>
        <name>pyrroloquinoline quinone</name>
        <dbReference type="ChEBI" id="CHEBI:58442"/>
    </ligand>
</feature>
<evidence type="ECO:0000259" key="15">
    <source>
        <dbReference type="PROSITE" id="PS51007"/>
    </source>
</evidence>
<evidence type="ECO:0000256" key="6">
    <source>
        <dbReference type="ARBA" id="ARBA00022891"/>
    </source>
</evidence>
<evidence type="ECO:0000256" key="13">
    <source>
        <dbReference type="PIRSR" id="PIRSR617512-4"/>
    </source>
</evidence>
<keyword evidence="3 12" id="KW-0479">Metal-binding</keyword>
<dbReference type="InterPro" id="IPR002372">
    <property type="entry name" value="PQQ_rpt_dom"/>
</dbReference>
<evidence type="ECO:0000313" key="17">
    <source>
        <dbReference type="Proteomes" id="UP000648075"/>
    </source>
</evidence>
<evidence type="ECO:0000256" key="9">
    <source>
        <dbReference type="ARBA" id="ARBA00023157"/>
    </source>
</evidence>
<keyword evidence="2 11" id="KW-0349">Heme</keyword>
<feature type="binding site" description="covalent" evidence="11">
    <location>
        <position position="639"/>
    </location>
    <ligand>
        <name>heme c</name>
        <dbReference type="ChEBI" id="CHEBI:61717"/>
    </ligand>
</feature>
<dbReference type="GO" id="GO:0009055">
    <property type="term" value="F:electron transfer activity"/>
    <property type="evidence" value="ECO:0007669"/>
    <property type="project" value="InterPro"/>
</dbReference>
<evidence type="ECO:0000256" key="12">
    <source>
        <dbReference type="PIRSR" id="PIRSR617512-3"/>
    </source>
</evidence>
<feature type="chain" id="PRO_5036825775" evidence="14">
    <location>
        <begin position="24"/>
        <end position="714"/>
    </location>
</feature>
<evidence type="ECO:0000256" key="4">
    <source>
        <dbReference type="ARBA" id="ARBA00022729"/>
    </source>
</evidence>
<dbReference type="RefSeq" id="WP_229813742.1">
    <property type="nucleotide sequence ID" value="NZ_BMZA01000002.1"/>
</dbReference>
<feature type="binding site" description="axial binding residue" evidence="12">
    <location>
        <position position="640"/>
    </location>
    <ligand>
        <name>heme c</name>
        <dbReference type="ChEBI" id="CHEBI:61717"/>
    </ligand>
    <ligandPart>
        <name>Fe</name>
        <dbReference type="ChEBI" id="CHEBI:18248"/>
    </ligandPart>
</feature>
<accession>A0A918UDB1</accession>
<reference evidence="16" key="2">
    <citation type="submission" date="2020-09" db="EMBL/GenBank/DDBJ databases">
        <authorList>
            <person name="Sun Q."/>
            <person name="Kim S."/>
        </authorList>
    </citation>
    <scope>NUCLEOTIDE SEQUENCE</scope>
    <source>
        <strain evidence="16">KCTC 32255</strain>
    </source>
</reference>
<dbReference type="SUPFAM" id="SSF46626">
    <property type="entry name" value="Cytochrome c"/>
    <property type="match status" value="1"/>
</dbReference>
<evidence type="ECO:0000256" key="7">
    <source>
        <dbReference type="ARBA" id="ARBA00023002"/>
    </source>
</evidence>
<evidence type="ECO:0000256" key="8">
    <source>
        <dbReference type="ARBA" id="ARBA00023004"/>
    </source>
</evidence>
<keyword evidence="6 11" id="KW-0634">PQQ</keyword>
<feature type="signal peptide" evidence="14">
    <location>
        <begin position="1"/>
        <end position="23"/>
    </location>
</feature>
<dbReference type="SMART" id="SM00564">
    <property type="entry name" value="PQQ"/>
    <property type="match status" value="5"/>
</dbReference>
<dbReference type="InterPro" id="IPR011047">
    <property type="entry name" value="Quinoprotein_ADH-like_sf"/>
</dbReference>
<dbReference type="CDD" id="cd10279">
    <property type="entry name" value="PQQ_ADH_II"/>
    <property type="match status" value="1"/>
</dbReference>
<dbReference type="Gene3D" id="2.140.10.10">
    <property type="entry name" value="Quinoprotein alcohol dehydrogenase-like superfamily"/>
    <property type="match status" value="1"/>
</dbReference>
<evidence type="ECO:0000256" key="11">
    <source>
        <dbReference type="PIRSR" id="PIRSR617512-2"/>
    </source>
</evidence>